<evidence type="ECO:0000313" key="13">
    <source>
        <dbReference type="EMBL" id="MBC5787611.1"/>
    </source>
</evidence>
<dbReference type="SUPFAM" id="SSF53738">
    <property type="entry name" value="Phosphoglucomutase, first 3 domains"/>
    <property type="match status" value="3"/>
</dbReference>
<comment type="function">
    <text evidence="6 8">Catalyzes the conversion of glucosamine-6-phosphate to glucosamine-1-phosphate.</text>
</comment>
<keyword evidence="3 6" id="KW-0479">Metal-binding</keyword>
<comment type="catalytic activity">
    <reaction evidence="6 8">
        <text>alpha-D-glucosamine 1-phosphate = D-glucosamine 6-phosphate</text>
        <dbReference type="Rhea" id="RHEA:23424"/>
        <dbReference type="ChEBI" id="CHEBI:58516"/>
        <dbReference type="ChEBI" id="CHEBI:58725"/>
        <dbReference type="EC" id="5.4.2.10"/>
    </reaction>
</comment>
<comment type="PTM">
    <text evidence="6">Activated by phosphorylation.</text>
</comment>
<evidence type="ECO:0000259" key="10">
    <source>
        <dbReference type="Pfam" id="PF02878"/>
    </source>
</evidence>
<evidence type="ECO:0000256" key="7">
    <source>
        <dbReference type="RuleBase" id="RU004326"/>
    </source>
</evidence>
<feature type="domain" description="Alpha-D-phosphohexomutase alpha/beta/alpha" evidence="10">
    <location>
        <begin position="3"/>
        <end position="134"/>
    </location>
</feature>
<keyword evidence="4 6" id="KW-0460">Magnesium</keyword>
<dbReference type="InterPro" id="IPR005845">
    <property type="entry name" value="A-D-PHexomutase_a/b/a-II"/>
</dbReference>
<dbReference type="InterPro" id="IPR006352">
    <property type="entry name" value="GlmM_bact"/>
</dbReference>
<organism evidence="13 14">
    <name type="scientific">Clostridium facile</name>
    <dbReference type="NCBI Taxonomy" id="2763035"/>
    <lineage>
        <taxon>Bacteria</taxon>
        <taxon>Bacillati</taxon>
        <taxon>Bacillota</taxon>
        <taxon>Clostridia</taxon>
        <taxon>Eubacteriales</taxon>
        <taxon>Clostridiaceae</taxon>
        <taxon>Clostridium</taxon>
    </lineage>
</organism>
<comment type="cofactor">
    <cofactor evidence="6">
        <name>Mg(2+)</name>
        <dbReference type="ChEBI" id="CHEBI:18420"/>
    </cofactor>
    <text evidence="6">Binds 1 Mg(2+) ion per subunit.</text>
</comment>
<comment type="similarity">
    <text evidence="1 6 7">Belongs to the phosphohexose mutase family.</text>
</comment>
<dbReference type="Pfam" id="PF02879">
    <property type="entry name" value="PGM_PMM_II"/>
    <property type="match status" value="1"/>
</dbReference>
<dbReference type="PANTHER" id="PTHR42946:SF1">
    <property type="entry name" value="PHOSPHOGLUCOMUTASE (ALPHA-D-GLUCOSE-1,6-BISPHOSPHATE-DEPENDENT)"/>
    <property type="match status" value="1"/>
</dbReference>
<feature type="binding site" description="via phosphate group" evidence="6">
    <location>
        <position position="102"/>
    </location>
    <ligand>
        <name>Mg(2+)</name>
        <dbReference type="ChEBI" id="CHEBI:18420"/>
    </ligand>
</feature>
<dbReference type="InterPro" id="IPR005843">
    <property type="entry name" value="A-D-PHexomutase_C"/>
</dbReference>
<dbReference type="PRINTS" id="PR00509">
    <property type="entry name" value="PGMPMM"/>
</dbReference>
<dbReference type="EC" id="5.4.2.10" evidence="6 8"/>
<evidence type="ECO:0000313" key="14">
    <source>
        <dbReference type="Proteomes" id="UP000649151"/>
    </source>
</evidence>
<dbReference type="EMBL" id="JACOQK010000001">
    <property type="protein sequence ID" value="MBC5787611.1"/>
    <property type="molecule type" value="Genomic_DNA"/>
</dbReference>
<dbReference type="PANTHER" id="PTHR42946">
    <property type="entry name" value="PHOSPHOHEXOSE MUTASE"/>
    <property type="match status" value="1"/>
</dbReference>
<evidence type="ECO:0000256" key="1">
    <source>
        <dbReference type="ARBA" id="ARBA00010231"/>
    </source>
</evidence>
<dbReference type="RefSeq" id="WP_186996500.1">
    <property type="nucleotide sequence ID" value="NZ_JACOQK010000001.1"/>
</dbReference>
<dbReference type="InterPro" id="IPR005844">
    <property type="entry name" value="A-D-PHexomutase_a/b/a-I"/>
</dbReference>
<dbReference type="CDD" id="cd05802">
    <property type="entry name" value="GlmM"/>
    <property type="match status" value="1"/>
</dbReference>
<feature type="modified residue" description="Phosphoserine" evidence="6">
    <location>
        <position position="102"/>
    </location>
</feature>
<dbReference type="Pfam" id="PF02878">
    <property type="entry name" value="PGM_PMM_I"/>
    <property type="match status" value="1"/>
</dbReference>
<evidence type="ECO:0000256" key="5">
    <source>
        <dbReference type="ARBA" id="ARBA00023235"/>
    </source>
</evidence>
<dbReference type="InterPro" id="IPR016066">
    <property type="entry name" value="A-D-PHexomutase_CS"/>
</dbReference>
<keyword evidence="2 6" id="KW-0597">Phosphoprotein</keyword>
<feature type="domain" description="Alpha-D-phosphohexomutase C-terminal" evidence="9">
    <location>
        <begin position="385"/>
        <end position="442"/>
    </location>
</feature>
<keyword evidence="5 6" id="KW-0413">Isomerase</keyword>
<evidence type="ECO:0000256" key="8">
    <source>
        <dbReference type="RuleBase" id="RU004327"/>
    </source>
</evidence>
<evidence type="ECO:0000256" key="6">
    <source>
        <dbReference type="HAMAP-Rule" id="MF_01554"/>
    </source>
</evidence>
<evidence type="ECO:0000256" key="2">
    <source>
        <dbReference type="ARBA" id="ARBA00022553"/>
    </source>
</evidence>
<name>A0ABR7IR59_9CLOT</name>
<protein>
    <recommendedName>
        <fullName evidence="6 8">Phosphoglucosamine mutase</fullName>
        <ecNumber evidence="6 8">5.4.2.10</ecNumber>
    </recommendedName>
</protein>
<evidence type="ECO:0000256" key="4">
    <source>
        <dbReference type="ARBA" id="ARBA00022842"/>
    </source>
</evidence>
<gene>
    <name evidence="6" type="primary">glmM</name>
    <name evidence="13" type="ORF">H8Z77_06185</name>
</gene>
<dbReference type="Proteomes" id="UP000649151">
    <property type="component" value="Unassembled WGS sequence"/>
</dbReference>
<reference evidence="13 14" key="1">
    <citation type="submission" date="2020-08" db="EMBL/GenBank/DDBJ databases">
        <title>Genome public.</title>
        <authorList>
            <person name="Liu C."/>
            <person name="Sun Q."/>
        </authorList>
    </citation>
    <scope>NUCLEOTIDE SEQUENCE [LARGE SCALE GENOMIC DNA]</scope>
    <source>
        <strain evidence="13 14">NSJ-27</strain>
    </source>
</reference>
<evidence type="ECO:0000259" key="9">
    <source>
        <dbReference type="Pfam" id="PF00408"/>
    </source>
</evidence>
<dbReference type="InterPro" id="IPR016055">
    <property type="entry name" value="A-D-PHexomutase_a/b/a-I/II/III"/>
</dbReference>
<dbReference type="PROSITE" id="PS00710">
    <property type="entry name" value="PGM_PMM"/>
    <property type="match status" value="1"/>
</dbReference>
<accession>A0ABR7IR59</accession>
<dbReference type="Gene3D" id="3.30.310.50">
    <property type="entry name" value="Alpha-D-phosphohexomutase, C-terminal domain"/>
    <property type="match status" value="1"/>
</dbReference>
<dbReference type="InterPro" id="IPR005846">
    <property type="entry name" value="A-D-PHexomutase_a/b/a-III"/>
</dbReference>
<proteinExistence type="inferred from homology"/>
<feature type="domain" description="Alpha-D-phosphohexomutase alpha/beta/alpha" evidence="12">
    <location>
        <begin position="259"/>
        <end position="371"/>
    </location>
</feature>
<dbReference type="InterPro" id="IPR036900">
    <property type="entry name" value="A-D-PHexomutase_C_sf"/>
</dbReference>
<dbReference type="Gene3D" id="3.40.120.10">
    <property type="entry name" value="Alpha-D-Glucose-1,6-Bisphosphate, subunit A, domain 3"/>
    <property type="match status" value="3"/>
</dbReference>
<evidence type="ECO:0000259" key="12">
    <source>
        <dbReference type="Pfam" id="PF02880"/>
    </source>
</evidence>
<dbReference type="Pfam" id="PF02880">
    <property type="entry name" value="PGM_PMM_III"/>
    <property type="match status" value="1"/>
</dbReference>
<dbReference type="NCBIfam" id="TIGR01455">
    <property type="entry name" value="glmM"/>
    <property type="match status" value="1"/>
</dbReference>
<evidence type="ECO:0000259" key="11">
    <source>
        <dbReference type="Pfam" id="PF02879"/>
    </source>
</evidence>
<feature type="binding site" evidence="6">
    <location>
        <position position="242"/>
    </location>
    <ligand>
        <name>Mg(2+)</name>
        <dbReference type="ChEBI" id="CHEBI:18420"/>
    </ligand>
</feature>
<dbReference type="HAMAP" id="MF_01554_B">
    <property type="entry name" value="GlmM_B"/>
    <property type="match status" value="1"/>
</dbReference>
<feature type="active site" description="Phosphoserine intermediate" evidence="6">
    <location>
        <position position="102"/>
    </location>
</feature>
<feature type="domain" description="Alpha-D-phosphohexomutase alpha/beta/alpha" evidence="11">
    <location>
        <begin position="160"/>
        <end position="255"/>
    </location>
</feature>
<keyword evidence="14" id="KW-1185">Reference proteome</keyword>
<dbReference type="Pfam" id="PF00408">
    <property type="entry name" value="PGM_PMM_IV"/>
    <property type="match status" value="1"/>
</dbReference>
<dbReference type="InterPro" id="IPR050060">
    <property type="entry name" value="Phosphoglucosamine_mutase"/>
</dbReference>
<dbReference type="SUPFAM" id="SSF55957">
    <property type="entry name" value="Phosphoglucomutase, C-terminal domain"/>
    <property type="match status" value="1"/>
</dbReference>
<dbReference type="GO" id="GO:0008966">
    <property type="term" value="F:phosphoglucosamine mutase activity"/>
    <property type="evidence" value="ECO:0007669"/>
    <property type="project" value="UniProtKB-EC"/>
</dbReference>
<feature type="binding site" evidence="6">
    <location>
        <position position="244"/>
    </location>
    <ligand>
        <name>Mg(2+)</name>
        <dbReference type="ChEBI" id="CHEBI:18420"/>
    </ligand>
</feature>
<evidence type="ECO:0000256" key="3">
    <source>
        <dbReference type="ARBA" id="ARBA00022723"/>
    </source>
</evidence>
<feature type="binding site" evidence="6">
    <location>
        <position position="246"/>
    </location>
    <ligand>
        <name>Mg(2+)</name>
        <dbReference type="ChEBI" id="CHEBI:18420"/>
    </ligand>
</feature>
<sequence>MGRLFGTDGARGIANTELTCELAMQIGRAAAVVLTRHSQEEKPMILIGRDTRISSKMLEAALVAGLCSVGADVTLIGVIPTPAVAYLVGKYGCDAGIMISASHNPVEFNGIKIFNNQGYKLSDEIENEIEALILDTPDQIPLKQGVELGRVFQRRSAVHDYVSHIASSIDGDLKGLRIAVDCANGSASTTADLLFRSLGADPVIIHAEPNGENINDRCGSTHMESLRVYMMEHNCQAAVAFDGDADRCLAIDENGDDVDGDKMIAIFAKDMKERGCLANDTAVVTVMTNLGFFHFTEKEGIKTVATKVGDRYVLENMRQNGHVLGGEQSGHIIFSDYASTGDGQLSAVQLLSIMKRTGKSLSELASIMERFPQVLLSVQADAVAKDKFNQDEDLKQMIVDKDDALGKDGRILVRPSGTEPIIRVMVEGKDHQEITNIAKEIVSLIESRI</sequence>
<dbReference type="InterPro" id="IPR005841">
    <property type="entry name" value="Alpha-D-phosphohexomutase_SF"/>
</dbReference>
<comment type="caution">
    <text evidence="13">The sequence shown here is derived from an EMBL/GenBank/DDBJ whole genome shotgun (WGS) entry which is preliminary data.</text>
</comment>